<evidence type="ECO:0000313" key="3">
    <source>
        <dbReference type="Proteomes" id="UP000700732"/>
    </source>
</evidence>
<dbReference type="GO" id="GO:0032259">
    <property type="term" value="P:methylation"/>
    <property type="evidence" value="ECO:0007669"/>
    <property type="project" value="UniProtKB-KW"/>
</dbReference>
<dbReference type="InterPro" id="IPR029063">
    <property type="entry name" value="SAM-dependent_MTases_sf"/>
</dbReference>
<evidence type="ECO:0000313" key="2">
    <source>
        <dbReference type="EMBL" id="MBC3789867.1"/>
    </source>
</evidence>
<dbReference type="SUPFAM" id="SSF53335">
    <property type="entry name" value="S-adenosyl-L-methionine-dependent methyltransferases"/>
    <property type="match status" value="1"/>
</dbReference>
<dbReference type="InterPro" id="IPR013216">
    <property type="entry name" value="Methyltransf_11"/>
</dbReference>
<comment type="caution">
    <text evidence="2">The sequence shown here is derived from an EMBL/GenBank/DDBJ whole genome shotgun (WGS) entry which is preliminary data.</text>
</comment>
<keyword evidence="2" id="KW-0489">Methyltransferase</keyword>
<keyword evidence="2" id="KW-0808">Transferase</keyword>
<organism evidence="2 3">
    <name type="scientific">Spirosoma utsteinense</name>
    <dbReference type="NCBI Taxonomy" id="2585773"/>
    <lineage>
        <taxon>Bacteria</taxon>
        <taxon>Pseudomonadati</taxon>
        <taxon>Bacteroidota</taxon>
        <taxon>Cytophagia</taxon>
        <taxon>Cytophagales</taxon>
        <taxon>Cytophagaceae</taxon>
        <taxon>Spirosoma</taxon>
    </lineage>
</organism>
<name>A0ABR6W1S7_9BACT</name>
<dbReference type="Proteomes" id="UP000700732">
    <property type="component" value="Unassembled WGS sequence"/>
</dbReference>
<dbReference type="GO" id="GO:0008168">
    <property type="term" value="F:methyltransferase activity"/>
    <property type="evidence" value="ECO:0007669"/>
    <property type="project" value="UniProtKB-KW"/>
</dbReference>
<sequence length="222" mass="25097">MNPWSLVPYADYERHMSHESVGQLASLSEITKEKVEQRYPQTVAVYGACTGNGFAHFVEARTVYAVDLNPTYLAVLYERYEPILNELILLQADVTTDAVAIPPDSVDLVICHLFLEYVDLERTFASIRQTLRPGGLLNIVLQRSNDTGWVSNTGVTTLQPVAAIANEVSEETLLRHAAPDLRFEGRQTYRMPNGKSLISYDFVKMGINQPDEESLDFEWPEW</sequence>
<accession>A0ABR6W1S7</accession>
<protein>
    <submittedName>
        <fullName evidence="2">SAM-dependent methyltransferase</fullName>
    </submittedName>
</protein>
<dbReference type="RefSeq" id="WP_186735422.1">
    <property type="nucleotide sequence ID" value="NZ_VFIA01000002.1"/>
</dbReference>
<feature type="domain" description="Methyltransferase type 11" evidence="1">
    <location>
        <begin position="47"/>
        <end position="137"/>
    </location>
</feature>
<dbReference type="Gene3D" id="3.40.50.150">
    <property type="entry name" value="Vaccinia Virus protein VP39"/>
    <property type="match status" value="1"/>
</dbReference>
<gene>
    <name evidence="2" type="ORF">FH603_350</name>
</gene>
<reference evidence="2 3" key="1">
    <citation type="submission" date="2019-06" db="EMBL/GenBank/DDBJ databases">
        <title>Spirosoma utsteinense sp. nov. isolated from Antarctic ice-free soils.</title>
        <authorList>
            <person name="Tahon G."/>
        </authorList>
    </citation>
    <scope>NUCLEOTIDE SEQUENCE [LARGE SCALE GENOMIC DNA]</scope>
    <source>
        <strain evidence="2 3">LMG 31447</strain>
    </source>
</reference>
<evidence type="ECO:0000259" key="1">
    <source>
        <dbReference type="Pfam" id="PF08241"/>
    </source>
</evidence>
<dbReference type="CDD" id="cd02440">
    <property type="entry name" value="AdoMet_MTases"/>
    <property type="match status" value="1"/>
</dbReference>
<dbReference type="EMBL" id="VFIA01000002">
    <property type="protein sequence ID" value="MBC3789867.1"/>
    <property type="molecule type" value="Genomic_DNA"/>
</dbReference>
<keyword evidence="3" id="KW-1185">Reference proteome</keyword>
<proteinExistence type="predicted"/>
<dbReference type="Pfam" id="PF08241">
    <property type="entry name" value="Methyltransf_11"/>
    <property type="match status" value="1"/>
</dbReference>